<dbReference type="OrthoDB" id="9794241at2"/>
<dbReference type="InterPro" id="IPR015996">
    <property type="entry name" value="UCP028451"/>
</dbReference>
<dbReference type="EMBL" id="HE804045">
    <property type="protein sequence ID" value="CCH34061.1"/>
    <property type="molecule type" value="Genomic_DNA"/>
</dbReference>
<dbReference type="AlphaFoldDB" id="K0K6V7"/>
<dbReference type="eggNOG" id="COG5587">
    <property type="taxonomic scope" value="Bacteria"/>
</dbReference>
<evidence type="ECO:0000313" key="1">
    <source>
        <dbReference type="EMBL" id="CCH34061.1"/>
    </source>
</evidence>
<dbReference type="PANTHER" id="PTHR36452">
    <property type="entry name" value="CHROMOSOME 12, WHOLE GENOME SHOTGUN SEQUENCE"/>
    <property type="match status" value="1"/>
</dbReference>
<name>K0K6V7_SACES</name>
<dbReference type="PIRSF" id="PIRSF028451">
    <property type="entry name" value="UCP028451"/>
    <property type="match status" value="1"/>
</dbReference>
<organism evidence="1 2">
    <name type="scientific">Saccharothrix espanaensis (strain ATCC 51144 / DSM 44229 / JCM 9112 / NBRC 15066 / NRRL 15764)</name>
    <dbReference type="NCBI Taxonomy" id="1179773"/>
    <lineage>
        <taxon>Bacteria</taxon>
        <taxon>Bacillati</taxon>
        <taxon>Actinomycetota</taxon>
        <taxon>Actinomycetes</taxon>
        <taxon>Pseudonocardiales</taxon>
        <taxon>Pseudonocardiaceae</taxon>
        <taxon>Saccharothrix</taxon>
    </lineage>
</organism>
<dbReference type="KEGG" id="sesp:BN6_68240"/>
<dbReference type="HOGENOM" id="CLU_036742_2_2_11"/>
<evidence type="ECO:0000313" key="2">
    <source>
        <dbReference type="Proteomes" id="UP000006281"/>
    </source>
</evidence>
<reference evidence="1 2" key="1">
    <citation type="journal article" date="2012" name="BMC Genomics">
        <title>Complete genome sequence of Saccharothrix espanaensis DSM 44229T and comparison to the other completely sequenced Pseudonocardiaceae.</title>
        <authorList>
            <person name="Strobel T."/>
            <person name="Al-Dilaimi A."/>
            <person name="Blom J."/>
            <person name="Gessner A."/>
            <person name="Kalinowski J."/>
            <person name="Luzhetska M."/>
            <person name="Puhler A."/>
            <person name="Szczepanowski R."/>
            <person name="Bechthold A."/>
            <person name="Ruckert C."/>
        </authorList>
    </citation>
    <scope>NUCLEOTIDE SEQUENCE [LARGE SCALE GENOMIC DNA]</scope>
    <source>
        <strain evidence="2">ATCC 51144 / DSM 44229 / JCM 9112 / NBRC 15066 / NRRL 15764</strain>
    </source>
</reference>
<sequence>MEFTGFGEYAIDFFDGLEGDNSKAYWDDHKHTYQSDVRAPMEALLAVLEPEFGKGKVFRPYRDVRFSKDKTPYKTHCGGVVELGRGGGAHYVQIGTEGLYVGAGSFFMASDQIARYRESVADDVRGRALEKILAKLTKGGWEVRGDQLKRAPRGFDPEHPRIGLLRHKRLFVARSWPPDDVLHEPGCLDRVRRAWREADPFVDWCADHIGVSEVGFR</sequence>
<gene>
    <name evidence="1" type="ordered locus">BN6_68240</name>
</gene>
<proteinExistence type="predicted"/>
<dbReference type="Pfam" id="PF09365">
    <property type="entry name" value="DUF2461"/>
    <property type="match status" value="1"/>
</dbReference>
<dbReference type="Proteomes" id="UP000006281">
    <property type="component" value="Chromosome"/>
</dbReference>
<dbReference type="NCBIfam" id="TIGR02453">
    <property type="entry name" value="TIGR02453 family protein"/>
    <property type="match status" value="1"/>
</dbReference>
<evidence type="ECO:0008006" key="3">
    <source>
        <dbReference type="Google" id="ProtNLM"/>
    </source>
</evidence>
<protein>
    <recommendedName>
        <fullName evidence="3">TIGR02453 family protein</fullName>
    </recommendedName>
</protein>
<dbReference type="PANTHER" id="PTHR36452:SF1">
    <property type="entry name" value="DUF2461 DOMAIN-CONTAINING PROTEIN"/>
    <property type="match status" value="1"/>
</dbReference>
<accession>K0K6V7</accession>
<keyword evidence="2" id="KW-1185">Reference proteome</keyword>
<dbReference type="PATRIC" id="fig|1179773.3.peg.6889"/>
<dbReference type="InterPro" id="IPR012808">
    <property type="entry name" value="CHP02453"/>
</dbReference>
<dbReference type="RefSeq" id="WP_015104172.1">
    <property type="nucleotide sequence ID" value="NC_019673.1"/>
</dbReference>
<dbReference type="BioCyc" id="SESP1179773:BN6_RS32905-MONOMER"/>